<dbReference type="AlphaFoldDB" id="A0A834MD34"/>
<organism evidence="2 4">
    <name type="scientific">Rhynchophorus ferrugineus</name>
    <name type="common">Red palm weevil</name>
    <name type="synonym">Curculio ferrugineus</name>
    <dbReference type="NCBI Taxonomy" id="354439"/>
    <lineage>
        <taxon>Eukaryota</taxon>
        <taxon>Metazoa</taxon>
        <taxon>Ecdysozoa</taxon>
        <taxon>Arthropoda</taxon>
        <taxon>Hexapoda</taxon>
        <taxon>Insecta</taxon>
        <taxon>Pterygota</taxon>
        <taxon>Neoptera</taxon>
        <taxon>Endopterygota</taxon>
        <taxon>Coleoptera</taxon>
        <taxon>Polyphaga</taxon>
        <taxon>Cucujiformia</taxon>
        <taxon>Curculionidae</taxon>
        <taxon>Dryophthorinae</taxon>
        <taxon>Rhynchophorus</taxon>
    </lineage>
</organism>
<feature type="non-terminal residue" evidence="2">
    <location>
        <position position="45"/>
    </location>
</feature>
<evidence type="ECO:0000259" key="1">
    <source>
        <dbReference type="Pfam" id="PF21801"/>
    </source>
</evidence>
<evidence type="ECO:0000313" key="3">
    <source>
        <dbReference type="EMBL" id="KAF7276778.1"/>
    </source>
</evidence>
<protein>
    <recommendedName>
        <fullName evidence="1">Apoptosis-stimulating of p53 protein 2-like RA domain-containing protein</fullName>
    </recommendedName>
</protein>
<dbReference type="Pfam" id="PF21801">
    <property type="entry name" value="ASPP2-like_RA"/>
    <property type="match status" value="1"/>
</dbReference>
<proteinExistence type="predicted"/>
<sequence length="45" mass="4968">MIISVFNYGSKTDVPITPETTVSDIIECCRDPGDEFCSLVCPENQ</sequence>
<name>A0A834MD34_RHYFE</name>
<dbReference type="Proteomes" id="UP000625711">
    <property type="component" value="Unassembled WGS sequence"/>
</dbReference>
<keyword evidence="4" id="KW-1185">Reference proteome</keyword>
<evidence type="ECO:0000313" key="4">
    <source>
        <dbReference type="Proteomes" id="UP000625711"/>
    </source>
</evidence>
<dbReference type="Gene3D" id="3.10.20.90">
    <property type="entry name" value="Phosphatidylinositol 3-kinase Catalytic Subunit, Chain A, domain 1"/>
    <property type="match status" value="1"/>
</dbReference>
<gene>
    <name evidence="3" type="ORF">GWI33_009832</name>
    <name evidence="2" type="ORF">GWI33_011636</name>
</gene>
<feature type="domain" description="Apoptosis-stimulating of p53 protein 2-like RA" evidence="1">
    <location>
        <begin position="9"/>
        <end position="40"/>
    </location>
</feature>
<evidence type="ECO:0000313" key="2">
    <source>
        <dbReference type="EMBL" id="KAF7275520.1"/>
    </source>
</evidence>
<reference evidence="2" key="1">
    <citation type="submission" date="2020-08" db="EMBL/GenBank/DDBJ databases">
        <title>Genome sequencing and assembly of the red palm weevil Rhynchophorus ferrugineus.</title>
        <authorList>
            <person name="Dias G.B."/>
            <person name="Bergman C.M."/>
            <person name="Manee M."/>
        </authorList>
    </citation>
    <scope>NUCLEOTIDE SEQUENCE</scope>
    <source>
        <strain evidence="2">AA-2017</strain>
        <tissue evidence="2">Whole larva</tissue>
    </source>
</reference>
<dbReference type="EMBL" id="JAACXV010010106">
    <property type="protein sequence ID" value="KAF7275520.1"/>
    <property type="molecule type" value="Genomic_DNA"/>
</dbReference>
<comment type="caution">
    <text evidence="2">The sequence shown here is derived from an EMBL/GenBank/DDBJ whole genome shotgun (WGS) entry which is preliminary data.</text>
</comment>
<accession>A0A834MD34</accession>
<dbReference type="InterPro" id="IPR048942">
    <property type="entry name" value="ASPP2-like_RA"/>
</dbReference>
<dbReference type="OrthoDB" id="10038642at2759"/>
<dbReference type="EMBL" id="JAACXV010005558">
    <property type="protein sequence ID" value="KAF7276778.1"/>
    <property type="molecule type" value="Genomic_DNA"/>
</dbReference>